<protein>
    <submittedName>
        <fullName evidence="7">Helicase</fullName>
    </submittedName>
</protein>
<dbReference type="InterPro" id="IPR001650">
    <property type="entry name" value="Helicase_C-like"/>
</dbReference>
<keyword evidence="4" id="KW-0067">ATP-binding</keyword>
<keyword evidence="2" id="KW-0378">Hydrolase</keyword>
<dbReference type="EMBL" id="JXQK01000018">
    <property type="protein sequence ID" value="KIP64679.1"/>
    <property type="molecule type" value="Genomic_DNA"/>
</dbReference>
<dbReference type="Pfam" id="PF00271">
    <property type="entry name" value="Helicase_C"/>
    <property type="match status" value="1"/>
</dbReference>
<reference evidence="7 8" key="1">
    <citation type="submission" date="2015-01" db="EMBL/GenBank/DDBJ databases">
        <title>Comparative genomics of non-oral Prevotella species.</title>
        <authorList>
            <person name="Accetto T."/>
            <person name="Nograsek B."/>
            <person name="Avgustin G."/>
        </authorList>
    </citation>
    <scope>NUCLEOTIDE SEQUENCE [LARGE SCALE GENOMIC DNA]</scope>
    <source>
        <strain evidence="7 8">P5-119</strain>
    </source>
</reference>
<dbReference type="CDD" id="cd12252">
    <property type="entry name" value="RRM_DbpA"/>
    <property type="match status" value="1"/>
</dbReference>
<feature type="domain" description="Helicase ATP-binding" evidence="5">
    <location>
        <begin position="24"/>
        <end position="193"/>
    </location>
</feature>
<evidence type="ECO:0000256" key="2">
    <source>
        <dbReference type="ARBA" id="ARBA00022801"/>
    </source>
</evidence>
<dbReference type="SMART" id="SM00490">
    <property type="entry name" value="HELICc"/>
    <property type="match status" value="1"/>
</dbReference>
<dbReference type="PANTHER" id="PTHR24031">
    <property type="entry name" value="RNA HELICASE"/>
    <property type="match status" value="1"/>
</dbReference>
<evidence type="ECO:0000256" key="4">
    <source>
        <dbReference type="ARBA" id="ARBA00022840"/>
    </source>
</evidence>
<evidence type="ECO:0000313" key="8">
    <source>
        <dbReference type="Proteomes" id="UP000032046"/>
    </source>
</evidence>
<dbReference type="GO" id="GO:0003676">
    <property type="term" value="F:nucleic acid binding"/>
    <property type="evidence" value="ECO:0007669"/>
    <property type="project" value="InterPro"/>
</dbReference>
<dbReference type="SUPFAM" id="SSF52540">
    <property type="entry name" value="P-loop containing nucleoside triphosphate hydrolases"/>
    <property type="match status" value="1"/>
</dbReference>
<evidence type="ECO:0000256" key="1">
    <source>
        <dbReference type="ARBA" id="ARBA00022741"/>
    </source>
</evidence>
<gene>
    <name evidence="7" type="ORF">ST44_01880</name>
</gene>
<feature type="domain" description="Helicase C-terminal" evidence="6">
    <location>
        <begin position="221"/>
        <end position="369"/>
    </location>
</feature>
<dbReference type="InterPro" id="IPR005580">
    <property type="entry name" value="DbpA/CsdA_RNA-bd_dom"/>
</dbReference>
<dbReference type="GO" id="GO:0004386">
    <property type="term" value="F:helicase activity"/>
    <property type="evidence" value="ECO:0007669"/>
    <property type="project" value="UniProtKB-KW"/>
</dbReference>
<dbReference type="Gene3D" id="3.40.50.300">
    <property type="entry name" value="P-loop containing nucleotide triphosphate hydrolases"/>
    <property type="match status" value="2"/>
</dbReference>
<dbReference type="Gene3D" id="3.30.70.330">
    <property type="match status" value="1"/>
</dbReference>
<comment type="caution">
    <text evidence="7">The sequence shown here is derived from an EMBL/GenBank/DDBJ whole genome shotgun (WGS) entry which is preliminary data.</text>
</comment>
<dbReference type="InterPro" id="IPR014001">
    <property type="entry name" value="Helicase_ATP-bd"/>
</dbReference>
<dbReference type="Pfam" id="PF00270">
    <property type="entry name" value="DEAD"/>
    <property type="match status" value="1"/>
</dbReference>
<evidence type="ECO:0000259" key="5">
    <source>
        <dbReference type="PROSITE" id="PS51192"/>
    </source>
</evidence>
<dbReference type="InterPro" id="IPR011545">
    <property type="entry name" value="DEAD/DEAH_box_helicase_dom"/>
</dbReference>
<dbReference type="STRING" id="1602171.ST44_01880"/>
<dbReference type="PROSITE" id="PS51194">
    <property type="entry name" value="HELICASE_CTER"/>
    <property type="match status" value="1"/>
</dbReference>
<dbReference type="PROSITE" id="PS51192">
    <property type="entry name" value="HELICASE_ATP_BIND_1"/>
    <property type="match status" value="1"/>
</dbReference>
<dbReference type="CDD" id="cd18787">
    <property type="entry name" value="SF2_C_DEAD"/>
    <property type="match status" value="1"/>
</dbReference>
<dbReference type="CDD" id="cd00268">
    <property type="entry name" value="DEADc"/>
    <property type="match status" value="1"/>
</dbReference>
<dbReference type="AlphaFoldDB" id="A0A0D0I872"/>
<keyword evidence="1" id="KW-0547">Nucleotide-binding</keyword>
<evidence type="ECO:0000313" key="7">
    <source>
        <dbReference type="EMBL" id="KIP64679.1"/>
    </source>
</evidence>
<sequence>MNIDSILEKLHIESLNKMQLDVAKAMSTTADDVVILSPTGSGKTLAYLLPLVFKLNTTVDFLQAVVIVPSRELAKQSVEVLRSMGVPLRGLALYGGRTAMEEHKEIKKVLPHVVFSTPGRFNDHVSKGNINPRSVRFLVLDEFDKCLEMGFEEEMKQVFKSLPLLERRILLSATRSNEIPLFVNIDKVSEIDYTEPDSGISVSDRISNFVVRSPQKDKLETLSRLLRSFGNSSSIVFLNYRDSVERTAKYLSEQGFVTSTYHGGLEQKDREDNLYVFSNGSSTVLVSTDLASRGLDIPDVDNIIHYHLPQGEAEYTHRVGRTARWDAVGRAFVLLGPEEKLPEFVDQELPEYVIPDDLGDIPQPRMATIYIGKGKKDKISKSDVLGFLCKKCSLTSNQIGRIDVADRYCYVAVARNKAKQVLKLANGEKIKGVKTEFKLKGNSNR</sequence>
<organism evidence="7 8">
    <name type="scientific">Prevotella pectinovora</name>
    <dbReference type="NCBI Taxonomy" id="1602169"/>
    <lineage>
        <taxon>Bacteria</taxon>
        <taxon>Pseudomonadati</taxon>
        <taxon>Bacteroidota</taxon>
        <taxon>Bacteroidia</taxon>
        <taxon>Bacteroidales</taxon>
        <taxon>Prevotellaceae</taxon>
        <taxon>Prevotella</taxon>
    </lineage>
</organism>
<dbReference type="SMART" id="SM00487">
    <property type="entry name" value="DEXDc"/>
    <property type="match status" value="1"/>
</dbReference>
<dbReference type="RefSeq" id="WP_042517582.1">
    <property type="nucleotide sequence ID" value="NZ_JAXESS010000115.1"/>
</dbReference>
<evidence type="ECO:0000259" key="6">
    <source>
        <dbReference type="PROSITE" id="PS51194"/>
    </source>
</evidence>
<dbReference type="Proteomes" id="UP000032046">
    <property type="component" value="Unassembled WGS sequence"/>
</dbReference>
<dbReference type="InterPro" id="IPR027417">
    <property type="entry name" value="P-loop_NTPase"/>
</dbReference>
<dbReference type="InterPro" id="IPR044742">
    <property type="entry name" value="DEAD/DEAH_RhlB"/>
</dbReference>
<keyword evidence="8" id="KW-1185">Reference proteome</keyword>
<name>A0A0D0I872_9BACT</name>
<accession>A0A0D0I872</accession>
<keyword evidence="3 7" id="KW-0347">Helicase</keyword>
<dbReference type="InterPro" id="IPR012677">
    <property type="entry name" value="Nucleotide-bd_a/b_plait_sf"/>
</dbReference>
<dbReference type="Pfam" id="PF03880">
    <property type="entry name" value="DbpA"/>
    <property type="match status" value="1"/>
</dbReference>
<proteinExistence type="predicted"/>
<dbReference type="GO" id="GO:0016787">
    <property type="term" value="F:hydrolase activity"/>
    <property type="evidence" value="ECO:0007669"/>
    <property type="project" value="UniProtKB-KW"/>
</dbReference>
<dbReference type="GO" id="GO:0005524">
    <property type="term" value="F:ATP binding"/>
    <property type="evidence" value="ECO:0007669"/>
    <property type="project" value="UniProtKB-KW"/>
</dbReference>
<evidence type="ECO:0000256" key="3">
    <source>
        <dbReference type="ARBA" id="ARBA00022806"/>
    </source>
</evidence>